<dbReference type="GO" id="GO:0005759">
    <property type="term" value="C:mitochondrial matrix"/>
    <property type="evidence" value="ECO:0007669"/>
    <property type="project" value="UniProtKB-SubCell"/>
</dbReference>
<keyword evidence="7" id="KW-1185">Reference proteome</keyword>
<organism evidence="6 7">
    <name type="scientific">Pomacea canaliculata</name>
    <name type="common">Golden apple snail</name>
    <dbReference type="NCBI Taxonomy" id="400727"/>
    <lineage>
        <taxon>Eukaryota</taxon>
        <taxon>Metazoa</taxon>
        <taxon>Spiralia</taxon>
        <taxon>Lophotrochozoa</taxon>
        <taxon>Mollusca</taxon>
        <taxon>Gastropoda</taxon>
        <taxon>Caenogastropoda</taxon>
        <taxon>Architaenioglossa</taxon>
        <taxon>Ampullarioidea</taxon>
        <taxon>Ampullariidae</taxon>
        <taxon>Pomacea</taxon>
    </lineage>
</organism>
<evidence type="ECO:0000256" key="3">
    <source>
        <dbReference type="ARBA" id="ARBA00023186"/>
    </source>
</evidence>
<dbReference type="FunFam" id="1.10.150.250:FF:000002">
    <property type="entry name" value="Succinate dehydrogenase assembly factor 2, mitochondrial"/>
    <property type="match status" value="1"/>
</dbReference>
<dbReference type="Pfam" id="PF03937">
    <property type="entry name" value="Sdh5"/>
    <property type="match status" value="1"/>
</dbReference>
<dbReference type="GO" id="GO:0006099">
    <property type="term" value="P:tricarboxylic acid cycle"/>
    <property type="evidence" value="ECO:0007669"/>
    <property type="project" value="TreeGrafter"/>
</dbReference>
<accession>A0A2T7PIW0</accession>
<dbReference type="InterPro" id="IPR028882">
    <property type="entry name" value="SDHAF2"/>
</dbReference>
<evidence type="ECO:0000256" key="4">
    <source>
        <dbReference type="HAMAP-Rule" id="MF_03057"/>
    </source>
</evidence>
<proteinExistence type="inferred from homology"/>
<comment type="subcellular location">
    <subcellularLocation>
        <location evidence="1 4">Mitochondrion matrix</location>
    </subcellularLocation>
</comment>
<dbReference type="SUPFAM" id="SSF109910">
    <property type="entry name" value="YgfY-like"/>
    <property type="match status" value="1"/>
</dbReference>
<dbReference type="AlphaFoldDB" id="A0A2T7PIW0"/>
<dbReference type="EMBL" id="PZQS01000003">
    <property type="protein sequence ID" value="PVD33363.1"/>
    <property type="molecule type" value="Genomic_DNA"/>
</dbReference>
<reference evidence="6 7" key="1">
    <citation type="submission" date="2018-04" db="EMBL/GenBank/DDBJ databases">
        <title>The genome of golden apple snail Pomacea canaliculata provides insight into stress tolerance and invasive adaptation.</title>
        <authorList>
            <person name="Liu C."/>
            <person name="Liu B."/>
            <person name="Ren Y."/>
            <person name="Zhang Y."/>
            <person name="Wang H."/>
            <person name="Li S."/>
            <person name="Jiang F."/>
            <person name="Yin L."/>
            <person name="Zhang G."/>
            <person name="Qian W."/>
            <person name="Fan W."/>
        </authorList>
    </citation>
    <scope>NUCLEOTIDE SEQUENCE [LARGE SCALE GENOMIC DNA]</scope>
    <source>
        <strain evidence="6">SZHN2017</strain>
        <tissue evidence="6">Muscle</tissue>
    </source>
</reference>
<dbReference type="GO" id="GO:0006121">
    <property type="term" value="P:mitochondrial electron transport, succinate to ubiquinone"/>
    <property type="evidence" value="ECO:0007669"/>
    <property type="project" value="UniProtKB-UniRule"/>
</dbReference>
<evidence type="ECO:0000256" key="1">
    <source>
        <dbReference type="ARBA" id="ARBA00004305"/>
    </source>
</evidence>
<dbReference type="InterPro" id="IPR005631">
    <property type="entry name" value="SDH"/>
</dbReference>
<evidence type="ECO:0000313" key="7">
    <source>
        <dbReference type="Proteomes" id="UP000245119"/>
    </source>
</evidence>
<dbReference type="STRING" id="400727.A0A2T7PIW0"/>
<dbReference type="HAMAP" id="MF_03057">
    <property type="entry name" value="SDHAF2"/>
    <property type="match status" value="1"/>
</dbReference>
<keyword evidence="2 4" id="KW-0496">Mitochondrion</keyword>
<sequence length="225" mass="26054">MAGIFIRRIPRLCNSLVCRNHLKQPPNRVCSSETPLFTDHTEPPIPPYKERSGEDEECMRARLLYQSRKRGMLENGLLLSTFAGLHLKDFTLPQLKMYDRLINRPTNDWEIYYWMTGVKPTPDEYNNEVMDMLKKHVCNEDKASRITQPDLHQIHGLDLLVTICTSLSETKSLPTSLWLIKKEVTDWLLVAKCSTILLPVGSFHVSVFYGIIIHRRCKILKFVAV</sequence>
<comment type="similarity">
    <text evidence="4">Belongs to the SDHAF2 family.</text>
</comment>
<evidence type="ECO:0000256" key="2">
    <source>
        <dbReference type="ARBA" id="ARBA00023128"/>
    </source>
</evidence>
<feature type="region of interest" description="Disordered" evidence="5">
    <location>
        <begin position="33"/>
        <end position="52"/>
    </location>
</feature>
<comment type="function">
    <text evidence="4">Plays an essential role in the assembly of succinate dehydrogenase (SDH), an enzyme complex (also referred to as respiratory complex II) that is a component of both the tricarboxylic acid (TCA) cycle and the mitochondrial electron transport chain, and which couples the oxidation of succinate to fumarate with the reduction of ubiquinone (coenzyme Q) to ubiquinol. Required for flavinylation (covalent attachment of FAD) of the flavoprotein subunit of the SDH catalytic dimer.</text>
</comment>
<evidence type="ECO:0000256" key="5">
    <source>
        <dbReference type="SAM" id="MobiDB-lite"/>
    </source>
</evidence>
<dbReference type="PANTHER" id="PTHR12469">
    <property type="entry name" value="PROTEIN EMI5 HOMOLOG, MITOCHONDRIAL"/>
    <property type="match status" value="1"/>
</dbReference>
<dbReference type="InterPro" id="IPR036714">
    <property type="entry name" value="SDH_sf"/>
</dbReference>
<dbReference type="Proteomes" id="UP000245119">
    <property type="component" value="Linkage Group LG3"/>
</dbReference>
<gene>
    <name evidence="6" type="ORF">C0Q70_04617</name>
</gene>
<dbReference type="Gene3D" id="1.10.150.250">
    <property type="entry name" value="Flavinator of succinate dehydrogenase"/>
    <property type="match status" value="1"/>
</dbReference>
<protein>
    <recommendedName>
        <fullName evidence="4">Succinate dehydrogenase assembly factor 2, mitochondrial</fullName>
        <shortName evidence="4">SDH assembly factor 2</shortName>
        <shortName evidence="4">SDHAF2</shortName>
    </recommendedName>
</protein>
<keyword evidence="3 4" id="KW-0143">Chaperone</keyword>
<comment type="subunit">
    <text evidence="4">Interacts with the flavoprotein subunit within the SDH catalytic dimer.</text>
</comment>
<comment type="caution">
    <text evidence="6">The sequence shown here is derived from an EMBL/GenBank/DDBJ whole genome shotgun (WGS) entry which is preliminary data.</text>
</comment>
<dbReference type="GO" id="GO:0034553">
    <property type="term" value="P:mitochondrial respiratory chain complex II assembly"/>
    <property type="evidence" value="ECO:0007669"/>
    <property type="project" value="TreeGrafter"/>
</dbReference>
<dbReference type="OrthoDB" id="284292at2759"/>
<name>A0A2T7PIW0_POMCA</name>
<dbReference type="PANTHER" id="PTHR12469:SF2">
    <property type="entry name" value="SUCCINATE DEHYDROGENASE ASSEMBLY FACTOR 2, MITOCHONDRIAL"/>
    <property type="match status" value="1"/>
</dbReference>
<evidence type="ECO:0000313" key="6">
    <source>
        <dbReference type="EMBL" id="PVD33363.1"/>
    </source>
</evidence>